<dbReference type="PANTHER" id="PTHR43194">
    <property type="entry name" value="HYDROLASE ALPHA/BETA FOLD FAMILY"/>
    <property type="match status" value="1"/>
</dbReference>
<evidence type="ECO:0000313" key="2">
    <source>
        <dbReference type="EMBL" id="CAB4800714.1"/>
    </source>
</evidence>
<evidence type="ECO:0000259" key="1">
    <source>
        <dbReference type="Pfam" id="PF12697"/>
    </source>
</evidence>
<feature type="domain" description="AB hydrolase-1" evidence="1">
    <location>
        <begin position="55"/>
        <end position="291"/>
    </location>
</feature>
<dbReference type="GO" id="GO:0003824">
    <property type="term" value="F:catalytic activity"/>
    <property type="evidence" value="ECO:0007669"/>
    <property type="project" value="InterPro"/>
</dbReference>
<gene>
    <name evidence="2" type="ORF">UFOPK3026_00539</name>
</gene>
<dbReference type="InterPro" id="IPR000639">
    <property type="entry name" value="Epox_hydrolase-like"/>
</dbReference>
<dbReference type="SUPFAM" id="SSF53474">
    <property type="entry name" value="alpha/beta-Hydrolases"/>
    <property type="match status" value="1"/>
</dbReference>
<organism evidence="2">
    <name type="scientific">freshwater metagenome</name>
    <dbReference type="NCBI Taxonomy" id="449393"/>
    <lineage>
        <taxon>unclassified sequences</taxon>
        <taxon>metagenomes</taxon>
        <taxon>ecological metagenomes</taxon>
    </lineage>
</organism>
<dbReference type="AlphaFoldDB" id="A0A6J6XYR2"/>
<dbReference type="InterPro" id="IPR050228">
    <property type="entry name" value="Carboxylesterase_BioH"/>
</dbReference>
<proteinExistence type="predicted"/>
<reference evidence="2" key="1">
    <citation type="submission" date="2020-05" db="EMBL/GenBank/DDBJ databases">
        <authorList>
            <person name="Chiriac C."/>
            <person name="Salcher M."/>
            <person name="Ghai R."/>
            <person name="Kavagutti S V."/>
        </authorList>
    </citation>
    <scope>NUCLEOTIDE SEQUENCE</scope>
</reference>
<dbReference type="Gene3D" id="3.40.50.1820">
    <property type="entry name" value="alpha/beta hydrolase"/>
    <property type="match status" value="1"/>
</dbReference>
<dbReference type="EMBL" id="CAFAAP010000063">
    <property type="protein sequence ID" value="CAB4800714.1"/>
    <property type="molecule type" value="Genomic_DNA"/>
</dbReference>
<dbReference type="InterPro" id="IPR000073">
    <property type="entry name" value="AB_hydrolase_1"/>
</dbReference>
<dbReference type="Pfam" id="PF12697">
    <property type="entry name" value="Abhydrolase_6"/>
    <property type="match status" value="1"/>
</dbReference>
<dbReference type="PRINTS" id="PR00111">
    <property type="entry name" value="ABHYDROLASE"/>
</dbReference>
<accession>A0A6J6XYR2</accession>
<dbReference type="PRINTS" id="PR00412">
    <property type="entry name" value="EPOXHYDRLASE"/>
</dbReference>
<dbReference type="InterPro" id="IPR029058">
    <property type="entry name" value="AB_hydrolase_fold"/>
</dbReference>
<dbReference type="PANTHER" id="PTHR43194:SF2">
    <property type="entry name" value="PEROXISOMAL MEMBRANE PROTEIN LPX1"/>
    <property type="match status" value="1"/>
</dbReference>
<sequence>MLINYDEFSMFNENISEYSLKVSALPKVERVFCTLSDGRSLSALKWGTQSPEITFVHGSAQNAHTWDTVALAMGISILAIDLPGHGYSSWRSDGNYEPSVLAPDVATAIETWAPKTRLVVGMSLGGLTTLALAGQRPDLVSSLVSVDITPGVNSEKAKAITDFVNGPQSFASFEDLLTRTIEHNPTRSESSLRRGILHNAKQQPDGSWQWRYDRSNHRSPQDTSERFDRLSALWDVISQLECPMTLVRGGTSPVVDDADVAELKRRKPNCEVIVVDGAGHSVQGDRPVELAVALTRIIAA</sequence>
<name>A0A6J6XYR2_9ZZZZ</name>
<protein>
    <submittedName>
        <fullName evidence="2">Unannotated protein</fullName>
    </submittedName>
</protein>